<name>A0AA37SNL1_9BACT</name>
<sequence length="88" mass="10308">MLVVHLLVVILKSRKVVRSNFSFYLFVIQFHFTDEKELLKVAPGNLLYDEIEHCIDKRINNKGNTGNRIDIGELMMRNLSFEIFPNVL</sequence>
<accession>A0AA37SNL1</accession>
<reference evidence="1" key="1">
    <citation type="journal article" date="2014" name="Int. J. Syst. Evol. Microbiol.">
        <title>Complete genome sequence of Corynebacterium casei LMG S-19264T (=DSM 44701T), isolated from a smear-ripened cheese.</title>
        <authorList>
            <consortium name="US DOE Joint Genome Institute (JGI-PGF)"/>
            <person name="Walter F."/>
            <person name="Albersmeier A."/>
            <person name="Kalinowski J."/>
            <person name="Ruckert C."/>
        </authorList>
    </citation>
    <scope>NUCLEOTIDE SEQUENCE</scope>
    <source>
        <strain evidence="1">NBRC 108769</strain>
    </source>
</reference>
<evidence type="ECO:0000313" key="2">
    <source>
        <dbReference type="Proteomes" id="UP001156666"/>
    </source>
</evidence>
<comment type="caution">
    <text evidence="1">The sequence shown here is derived from an EMBL/GenBank/DDBJ whole genome shotgun (WGS) entry which is preliminary data.</text>
</comment>
<reference evidence="1" key="2">
    <citation type="submission" date="2023-01" db="EMBL/GenBank/DDBJ databases">
        <title>Draft genome sequence of Portibacter lacus strain NBRC 108769.</title>
        <authorList>
            <person name="Sun Q."/>
            <person name="Mori K."/>
        </authorList>
    </citation>
    <scope>NUCLEOTIDE SEQUENCE</scope>
    <source>
        <strain evidence="1">NBRC 108769</strain>
    </source>
</reference>
<proteinExistence type="predicted"/>
<gene>
    <name evidence="1" type="ORF">GCM10007940_10620</name>
</gene>
<dbReference type="EMBL" id="BSOH01000005">
    <property type="protein sequence ID" value="GLR16447.1"/>
    <property type="molecule type" value="Genomic_DNA"/>
</dbReference>
<keyword evidence="2" id="KW-1185">Reference proteome</keyword>
<evidence type="ECO:0000313" key="1">
    <source>
        <dbReference type="EMBL" id="GLR16447.1"/>
    </source>
</evidence>
<dbReference type="Proteomes" id="UP001156666">
    <property type="component" value="Unassembled WGS sequence"/>
</dbReference>
<dbReference type="AlphaFoldDB" id="A0AA37SNL1"/>
<organism evidence="1 2">
    <name type="scientific">Portibacter lacus</name>
    <dbReference type="NCBI Taxonomy" id="1099794"/>
    <lineage>
        <taxon>Bacteria</taxon>
        <taxon>Pseudomonadati</taxon>
        <taxon>Bacteroidota</taxon>
        <taxon>Saprospiria</taxon>
        <taxon>Saprospirales</taxon>
        <taxon>Haliscomenobacteraceae</taxon>
        <taxon>Portibacter</taxon>
    </lineage>
</organism>
<protein>
    <submittedName>
        <fullName evidence="1">Uncharacterized protein</fullName>
    </submittedName>
</protein>